<feature type="transmembrane region" description="Helical" evidence="1">
    <location>
        <begin position="274"/>
        <end position="295"/>
    </location>
</feature>
<dbReference type="EMBL" id="CP040330">
    <property type="protein sequence ID" value="QCS43759.1"/>
    <property type="molecule type" value="Genomic_DNA"/>
</dbReference>
<keyword evidence="1" id="KW-0472">Membrane</keyword>
<gene>
    <name evidence="2" type="ORF">FEJ81_15885</name>
</gene>
<organism evidence="2 3">
    <name type="scientific">Natrinema versiforme</name>
    <dbReference type="NCBI Taxonomy" id="88724"/>
    <lineage>
        <taxon>Archaea</taxon>
        <taxon>Methanobacteriati</taxon>
        <taxon>Methanobacteriota</taxon>
        <taxon>Stenosarchaea group</taxon>
        <taxon>Halobacteria</taxon>
        <taxon>Halobacteriales</taxon>
        <taxon>Natrialbaceae</taxon>
        <taxon>Natrinema</taxon>
    </lineage>
</organism>
<evidence type="ECO:0000256" key="1">
    <source>
        <dbReference type="SAM" id="Phobius"/>
    </source>
</evidence>
<feature type="transmembrane region" description="Helical" evidence="1">
    <location>
        <begin position="242"/>
        <end position="262"/>
    </location>
</feature>
<feature type="transmembrane region" description="Helical" evidence="1">
    <location>
        <begin position="404"/>
        <end position="431"/>
    </location>
</feature>
<feature type="transmembrane region" description="Helical" evidence="1">
    <location>
        <begin position="57"/>
        <end position="76"/>
    </location>
</feature>
<feature type="transmembrane region" description="Helical" evidence="1">
    <location>
        <begin position="82"/>
        <end position="101"/>
    </location>
</feature>
<reference evidence="3" key="1">
    <citation type="submission" date="2019-05" db="EMBL/GenBank/DDBJ databases">
        <title>Genome sequence and methylation pattern of the halophilic Archaeon Natrinema versiforme BOL5-4.</title>
        <authorList>
            <person name="DasSarma P."/>
            <person name="Anton B.P."/>
            <person name="DasSarma S.L."/>
            <person name="Martinez F.L."/>
            <person name="Guzman D."/>
            <person name="Roberts R.J."/>
            <person name="DasSarma S."/>
        </authorList>
    </citation>
    <scope>NUCLEOTIDE SEQUENCE [LARGE SCALE GENOMIC DNA]</scope>
    <source>
        <strain evidence="3">BOL5-4</strain>
    </source>
</reference>
<dbReference type="KEGG" id="nvr:FEJ81_15885"/>
<evidence type="ECO:0000313" key="2">
    <source>
        <dbReference type="EMBL" id="QCS43759.1"/>
    </source>
</evidence>
<dbReference type="AlphaFoldDB" id="A0A4P8WJT8"/>
<feature type="transmembrane region" description="Helical" evidence="1">
    <location>
        <begin position="437"/>
        <end position="458"/>
    </location>
</feature>
<evidence type="ECO:0000313" key="3">
    <source>
        <dbReference type="Proteomes" id="UP000302218"/>
    </source>
</evidence>
<sequence>MNTDGRLPPTTRRGIALAAGIGALALALAEPLVAAGVLVGIGLAAAVGLSASSYRRVAVASALLPIVVLGGVAVVGLAGAPIAALSALVGVILGLTAGGVLGGEPTPVALLRAGAAALCSAVVAGGVALLAAGIDTLGGAGPALEAVPWLTGYGPSGLFLALVAAAVAVASALFLVPPAAFTVPSRRDAYDGTRNALTRMIGVAAALAIAVLAVLTMLSPFAPPLESLVDAVAGSVVVRGPLAAVTGVAAVVAVSAAVVRGAWVQTDGRRNATVAIVVGAVSGVGLAVAGVGSLGSVETTLVAAGFGATAIVLGVGWLVAWLYEGAVLQDDAPDPVTALAGALAAGGIVAGSTVDAVLLDLETVRTGAAAFVPIAAALFTYDVGRYGRTLAREIGPDASRRPQLVRLGWSGAIAVVGVLVAALGLAGAAVFAPTLSVPATAGVIGAVAAVLGGTWLLVR</sequence>
<dbReference type="Proteomes" id="UP000302218">
    <property type="component" value="Chromosome"/>
</dbReference>
<dbReference type="OrthoDB" id="170880at2157"/>
<keyword evidence="1" id="KW-1133">Transmembrane helix</keyword>
<feature type="transmembrane region" description="Helical" evidence="1">
    <location>
        <begin position="113"/>
        <end position="134"/>
    </location>
</feature>
<feature type="transmembrane region" description="Helical" evidence="1">
    <location>
        <begin position="364"/>
        <end position="383"/>
    </location>
</feature>
<dbReference type="GeneID" id="40266784"/>
<name>A0A4P8WJT8_9EURY</name>
<feature type="transmembrane region" description="Helical" evidence="1">
    <location>
        <begin position="15"/>
        <end position="45"/>
    </location>
</feature>
<feature type="transmembrane region" description="Helical" evidence="1">
    <location>
        <begin position="335"/>
        <end position="358"/>
    </location>
</feature>
<proteinExistence type="predicted"/>
<feature type="transmembrane region" description="Helical" evidence="1">
    <location>
        <begin position="197"/>
        <end position="222"/>
    </location>
</feature>
<keyword evidence="1" id="KW-0812">Transmembrane</keyword>
<protein>
    <submittedName>
        <fullName evidence="2">Uncharacterized protein</fullName>
    </submittedName>
</protein>
<feature type="transmembrane region" description="Helical" evidence="1">
    <location>
        <begin position="301"/>
        <end position="323"/>
    </location>
</feature>
<feature type="transmembrane region" description="Helical" evidence="1">
    <location>
        <begin position="154"/>
        <end position="176"/>
    </location>
</feature>
<dbReference type="RefSeq" id="WP_138246210.1">
    <property type="nucleotide sequence ID" value="NZ_CP040330.1"/>
</dbReference>
<accession>A0A4P8WJT8</accession>